<protein>
    <submittedName>
        <fullName evidence="1">T9SS type A sorting domain-containing protein</fullName>
    </submittedName>
</protein>
<comment type="caution">
    <text evidence="1">The sequence shown here is derived from an EMBL/GenBank/DDBJ whole genome shotgun (WGS) entry which is preliminary data.</text>
</comment>
<dbReference type="InterPro" id="IPR026444">
    <property type="entry name" value="Secre_tail"/>
</dbReference>
<reference evidence="1 2" key="1">
    <citation type="submission" date="2021-05" db="EMBL/GenBank/DDBJ databases">
        <title>A Polyphasic approach of four new species of the genus Ohtaekwangia: Ohtaekwangia histidinii sp. nov., Ohtaekwangia cretensis sp. nov., Ohtaekwangia indiensis sp. nov., Ohtaekwangia reichenbachii sp. nov. from diverse environment.</title>
        <authorList>
            <person name="Octaviana S."/>
        </authorList>
    </citation>
    <scope>NUCLEOTIDE SEQUENCE [LARGE SCALE GENOMIC DNA]</scope>
    <source>
        <strain evidence="1 2">PWU5</strain>
    </source>
</reference>
<sequence length="455" mass="47835">MLLLAVLPGYAQSGKVDVCQNEVAEYSIWVGNSCKEKVNWSVGSGVFPDHGNAQSATPTIDASGYSKINVKWTGTGPASVSISGCATGQLIVYIYDVSFSVTASPTTMPLGSEVTLTAHPNNNNPIFTWTETIYGRLQSSSGPVVTAKPVATSTYTATGSMIIRLGSGDMPCSNTKTVTVNVQVPVITGNEICCTYCVPAGQQPSALSQAPGTALGGGNGEPLRYRWVRSADGVAFSEISNATGASYAPPVGSATYWYRRVVSNNGVGEIASDPVTVAVANPNTTLPATNYPLSTLRVAQQTLTIQGNQSTSGGAMVELRGGTQVLVKPGTVLYPNVAVVPFLDCFASSARMTAEEAPADVLNAGEEGDERFMIYPNPAQHNTVVQYAVKSSGSIRVILLDAVGTPVKLFVDEANAEPGLYQHTFDARALRPGLYFCVLETPEGRDVKRVSINVD</sequence>
<evidence type="ECO:0000313" key="2">
    <source>
        <dbReference type="Proteomes" id="UP001319080"/>
    </source>
</evidence>
<gene>
    <name evidence="1" type="ORF">KK062_22275</name>
</gene>
<dbReference type="Proteomes" id="UP001319080">
    <property type="component" value="Unassembled WGS sequence"/>
</dbReference>
<dbReference type="RefSeq" id="WP_254086564.1">
    <property type="nucleotide sequence ID" value="NZ_JAHESE010000028.1"/>
</dbReference>
<dbReference type="AlphaFoldDB" id="A0AAP2E0Y6"/>
<evidence type="ECO:0000313" key="1">
    <source>
        <dbReference type="EMBL" id="MBT1710986.1"/>
    </source>
</evidence>
<dbReference type="NCBIfam" id="TIGR04183">
    <property type="entry name" value="Por_Secre_tail"/>
    <property type="match status" value="1"/>
</dbReference>
<proteinExistence type="predicted"/>
<dbReference type="EMBL" id="JAHESE010000028">
    <property type="protein sequence ID" value="MBT1710986.1"/>
    <property type="molecule type" value="Genomic_DNA"/>
</dbReference>
<organism evidence="1 2">
    <name type="scientific">Dawidia cretensis</name>
    <dbReference type="NCBI Taxonomy" id="2782350"/>
    <lineage>
        <taxon>Bacteria</taxon>
        <taxon>Pseudomonadati</taxon>
        <taxon>Bacteroidota</taxon>
        <taxon>Cytophagia</taxon>
        <taxon>Cytophagales</taxon>
        <taxon>Chryseotaleaceae</taxon>
        <taxon>Dawidia</taxon>
    </lineage>
</organism>
<keyword evidence="2" id="KW-1185">Reference proteome</keyword>
<accession>A0AAP2E0Y6</accession>
<name>A0AAP2E0Y6_9BACT</name>